<dbReference type="Proteomes" id="UP000821845">
    <property type="component" value="Chromosome 11"/>
</dbReference>
<gene>
    <name evidence="1" type="ORF">HPB50_005785</name>
</gene>
<organism evidence="1 2">
    <name type="scientific">Hyalomma asiaticum</name>
    <name type="common">Tick</name>
    <dbReference type="NCBI Taxonomy" id="266040"/>
    <lineage>
        <taxon>Eukaryota</taxon>
        <taxon>Metazoa</taxon>
        <taxon>Ecdysozoa</taxon>
        <taxon>Arthropoda</taxon>
        <taxon>Chelicerata</taxon>
        <taxon>Arachnida</taxon>
        <taxon>Acari</taxon>
        <taxon>Parasitiformes</taxon>
        <taxon>Ixodida</taxon>
        <taxon>Ixodoidea</taxon>
        <taxon>Ixodidae</taxon>
        <taxon>Hyalomminae</taxon>
        <taxon>Hyalomma</taxon>
    </lineage>
</organism>
<evidence type="ECO:0000313" key="1">
    <source>
        <dbReference type="EMBL" id="KAH6940744.1"/>
    </source>
</evidence>
<name>A0ACB7T422_HYAAI</name>
<proteinExistence type="predicted"/>
<sequence>MGPSPALVEVYPPEPGPVTQSETLARYEPDTTFPVLGPALSDHNPSHRAAKSTSSDDDADDVASKLVIDRSPALSSGNPSHCRCCDCVLRLHLVTMPTNAELARELDALRSEVAAMRDSVQAINELFESVKTRNEALSKENKALRDENKSLKDDGRLFSQRLADVEQYSRTNNVEIKGDMVACSTGPEVAWDKDRKRDVSSCMGHMVACSAGPEVAWDKDRKRDVSSRMAGGRLARSVFTGGHVHPWLERLVDEQRKYPRSALKGGYEPPVNALRGKYAHQALQPRVELPPLAEVPLRASFSPNQIDNGVTVQWVSEGTFGAAGTRAMSLHVVFVPAALTGHWVGCSIRGGRSNPFLRKWKQLMYTSSSNATAHVNFLGPPNGRTSGCFHGRCAETPSCVRAISERVGGTPGVSVCLAFDLRDRNLTQWSVLGSRVYHALNSRRWCLMSFAHTMYPAQGVTAVRRTIHPTTACTATVKRISGRV</sequence>
<accession>A0ACB7T422</accession>
<reference evidence="1" key="1">
    <citation type="submission" date="2020-05" db="EMBL/GenBank/DDBJ databases">
        <title>Large-scale comparative analyses of tick genomes elucidate their genetic diversity and vector capacities.</title>
        <authorList>
            <person name="Jia N."/>
            <person name="Wang J."/>
            <person name="Shi W."/>
            <person name="Du L."/>
            <person name="Sun Y."/>
            <person name="Zhan W."/>
            <person name="Jiang J."/>
            <person name="Wang Q."/>
            <person name="Zhang B."/>
            <person name="Ji P."/>
            <person name="Sakyi L.B."/>
            <person name="Cui X."/>
            <person name="Yuan T."/>
            <person name="Jiang B."/>
            <person name="Yang W."/>
            <person name="Lam T.T.-Y."/>
            <person name="Chang Q."/>
            <person name="Ding S."/>
            <person name="Wang X."/>
            <person name="Zhu J."/>
            <person name="Ruan X."/>
            <person name="Zhao L."/>
            <person name="Wei J."/>
            <person name="Que T."/>
            <person name="Du C."/>
            <person name="Cheng J."/>
            <person name="Dai P."/>
            <person name="Han X."/>
            <person name="Huang E."/>
            <person name="Gao Y."/>
            <person name="Liu J."/>
            <person name="Shao H."/>
            <person name="Ye R."/>
            <person name="Li L."/>
            <person name="Wei W."/>
            <person name="Wang X."/>
            <person name="Wang C."/>
            <person name="Yang T."/>
            <person name="Huo Q."/>
            <person name="Li W."/>
            <person name="Guo W."/>
            <person name="Chen H."/>
            <person name="Zhou L."/>
            <person name="Ni X."/>
            <person name="Tian J."/>
            <person name="Zhou Y."/>
            <person name="Sheng Y."/>
            <person name="Liu T."/>
            <person name="Pan Y."/>
            <person name="Xia L."/>
            <person name="Li J."/>
            <person name="Zhao F."/>
            <person name="Cao W."/>
        </authorList>
    </citation>
    <scope>NUCLEOTIDE SEQUENCE</scope>
    <source>
        <strain evidence="1">Hyas-2018</strain>
    </source>
</reference>
<comment type="caution">
    <text evidence="1">The sequence shown here is derived from an EMBL/GenBank/DDBJ whole genome shotgun (WGS) entry which is preliminary data.</text>
</comment>
<evidence type="ECO:0000313" key="2">
    <source>
        <dbReference type="Proteomes" id="UP000821845"/>
    </source>
</evidence>
<dbReference type="EMBL" id="CM023491">
    <property type="protein sequence ID" value="KAH6940744.1"/>
    <property type="molecule type" value="Genomic_DNA"/>
</dbReference>
<keyword evidence="2" id="KW-1185">Reference proteome</keyword>
<protein>
    <submittedName>
        <fullName evidence="1">Uncharacterized protein</fullName>
    </submittedName>
</protein>